<feature type="transmembrane region" description="Helical" evidence="4">
    <location>
        <begin position="278"/>
        <end position="301"/>
    </location>
</feature>
<dbReference type="SUPFAM" id="SSF103473">
    <property type="entry name" value="MFS general substrate transporter"/>
    <property type="match status" value="1"/>
</dbReference>
<dbReference type="OrthoDB" id="2213137at2759"/>
<proteinExistence type="inferred from homology"/>
<dbReference type="InterPro" id="IPR036259">
    <property type="entry name" value="MFS_trans_sf"/>
</dbReference>
<feature type="transmembrane region" description="Helical" evidence="4">
    <location>
        <begin position="307"/>
        <end position="328"/>
    </location>
</feature>
<evidence type="ECO:0000313" key="6">
    <source>
        <dbReference type="Proteomes" id="UP000275385"/>
    </source>
</evidence>
<feature type="transmembrane region" description="Helical" evidence="4">
    <location>
        <begin position="119"/>
        <end position="138"/>
    </location>
</feature>
<dbReference type="AlphaFoldDB" id="A0A420YD42"/>
<comment type="similarity">
    <text evidence="2">Belongs to the major facilitator superfamily. Monocarboxylate porter (TC 2.A.1.13) family.</text>
</comment>
<feature type="transmembrane region" description="Helical" evidence="4">
    <location>
        <begin position="441"/>
        <end position="461"/>
    </location>
</feature>
<dbReference type="GO" id="GO:0016020">
    <property type="term" value="C:membrane"/>
    <property type="evidence" value="ECO:0007669"/>
    <property type="project" value="UniProtKB-SubCell"/>
</dbReference>
<keyword evidence="4" id="KW-0812">Transmembrane</keyword>
<keyword evidence="4" id="KW-1133">Transmembrane helix</keyword>
<evidence type="ECO:0000313" key="5">
    <source>
        <dbReference type="EMBL" id="RKU45764.1"/>
    </source>
</evidence>
<dbReference type="GO" id="GO:0022857">
    <property type="term" value="F:transmembrane transporter activity"/>
    <property type="evidence" value="ECO:0007669"/>
    <property type="project" value="InterPro"/>
</dbReference>
<dbReference type="PANTHER" id="PTHR11360">
    <property type="entry name" value="MONOCARBOXYLATE TRANSPORTER"/>
    <property type="match status" value="1"/>
</dbReference>
<dbReference type="InterPro" id="IPR011701">
    <property type="entry name" value="MFS"/>
</dbReference>
<feature type="transmembrane region" description="Helical" evidence="4">
    <location>
        <begin position="340"/>
        <end position="365"/>
    </location>
</feature>
<protein>
    <recommendedName>
        <fullName evidence="7">Major facilitator superfamily (MFS) profile domain-containing protein</fullName>
    </recommendedName>
</protein>
<feature type="transmembrane region" description="Helical" evidence="4">
    <location>
        <begin position="150"/>
        <end position="168"/>
    </location>
</feature>
<feature type="region of interest" description="Disordered" evidence="3">
    <location>
        <begin position="1"/>
        <end position="53"/>
    </location>
</feature>
<name>A0A420YD42_9PEZI</name>
<reference evidence="5 6" key="1">
    <citation type="submission" date="2018-08" db="EMBL/GenBank/DDBJ databases">
        <title>Draft genome of the lignicolous fungus Coniochaeta pulveracea.</title>
        <authorList>
            <person name="Borstlap C.J."/>
            <person name="De Witt R.N."/>
            <person name="Botha A."/>
            <person name="Volschenk H."/>
        </authorList>
    </citation>
    <scope>NUCLEOTIDE SEQUENCE [LARGE SCALE GENOMIC DNA]</scope>
    <source>
        <strain evidence="5 6">CAB683</strain>
    </source>
</reference>
<keyword evidence="6" id="KW-1185">Reference proteome</keyword>
<feature type="transmembrane region" description="Helical" evidence="4">
    <location>
        <begin position="371"/>
        <end position="396"/>
    </location>
</feature>
<feature type="compositionally biased region" description="Basic and acidic residues" evidence="3">
    <location>
        <begin position="1"/>
        <end position="11"/>
    </location>
</feature>
<feature type="transmembrane region" description="Helical" evidence="4">
    <location>
        <begin position="84"/>
        <end position="107"/>
    </location>
</feature>
<dbReference type="Pfam" id="PF07690">
    <property type="entry name" value="MFS_1"/>
    <property type="match status" value="1"/>
</dbReference>
<sequence length="470" mass="50519">MTTIHDPEKANTPDTLPIPARAISDNSEKSEKPSDLHAASDPGRGLADNGHNASGSNLQEESLAIAPEQEWIPPDGGWIAWSQVLATCLVSMISWGLPTAFGVYQLYYRDALHLSQSKVSWIGSVQFLLTYGMCTLSGRLADAGYIKSTMAVGAFLVVLGTFMTSLGTQYWQFFLAQGICCGLGEGIMFMPPLAVCSSYFTKNRTMALTCAATGTSIGSVIFPAIIQYSIPHVGFGWAVRISGFVALFCTTTAILLIRPRLQPRRSGPLVEWSAFKETAYLLYSVGAFLLYWALFFGSFYINSFARNIIGFSTIDSVQLLLLSNGMSIPARPIIGYIANWHVGVMNTYVTATVFLGTVTLCWIAVHDRAGMYVLSIFFGLGNGVCQGLLLGSLASLTKDSRKMGTRIGVVHTLVAFATLAGPPTAGAIIDSSGGKYLYAQIWAGLTIMVSAALFIGARCVASGPHLRVKM</sequence>
<dbReference type="EMBL" id="QVQW01000018">
    <property type="protein sequence ID" value="RKU45764.1"/>
    <property type="molecule type" value="Genomic_DNA"/>
</dbReference>
<feature type="transmembrane region" description="Helical" evidence="4">
    <location>
        <begin position="206"/>
        <end position="225"/>
    </location>
</feature>
<evidence type="ECO:0000256" key="2">
    <source>
        <dbReference type="ARBA" id="ARBA00006727"/>
    </source>
</evidence>
<feature type="transmembrane region" description="Helical" evidence="4">
    <location>
        <begin position="174"/>
        <end position="194"/>
    </location>
</feature>
<evidence type="ECO:0000256" key="1">
    <source>
        <dbReference type="ARBA" id="ARBA00004141"/>
    </source>
</evidence>
<comment type="caution">
    <text evidence="5">The sequence shown here is derived from an EMBL/GenBank/DDBJ whole genome shotgun (WGS) entry which is preliminary data.</text>
</comment>
<gene>
    <name evidence="5" type="ORF">DL546_000374</name>
</gene>
<evidence type="ECO:0008006" key="7">
    <source>
        <dbReference type="Google" id="ProtNLM"/>
    </source>
</evidence>
<comment type="subcellular location">
    <subcellularLocation>
        <location evidence="1">Membrane</location>
        <topology evidence="1">Multi-pass membrane protein</topology>
    </subcellularLocation>
</comment>
<feature type="compositionally biased region" description="Basic and acidic residues" evidence="3">
    <location>
        <begin position="26"/>
        <end position="35"/>
    </location>
</feature>
<organism evidence="5 6">
    <name type="scientific">Coniochaeta pulveracea</name>
    <dbReference type="NCBI Taxonomy" id="177199"/>
    <lineage>
        <taxon>Eukaryota</taxon>
        <taxon>Fungi</taxon>
        <taxon>Dikarya</taxon>
        <taxon>Ascomycota</taxon>
        <taxon>Pezizomycotina</taxon>
        <taxon>Sordariomycetes</taxon>
        <taxon>Sordariomycetidae</taxon>
        <taxon>Coniochaetales</taxon>
        <taxon>Coniochaetaceae</taxon>
        <taxon>Coniochaeta</taxon>
    </lineage>
</organism>
<feature type="transmembrane region" description="Helical" evidence="4">
    <location>
        <begin position="408"/>
        <end position="429"/>
    </location>
</feature>
<evidence type="ECO:0000256" key="4">
    <source>
        <dbReference type="SAM" id="Phobius"/>
    </source>
</evidence>
<dbReference type="InterPro" id="IPR050327">
    <property type="entry name" value="Proton-linked_MCT"/>
</dbReference>
<dbReference type="Proteomes" id="UP000275385">
    <property type="component" value="Unassembled WGS sequence"/>
</dbReference>
<dbReference type="PANTHER" id="PTHR11360:SF130">
    <property type="entry name" value="MAJOR FACILITATOR SUPERFAMILY (MFS) PROFILE DOMAIN-CONTAINING PROTEIN-RELATED"/>
    <property type="match status" value="1"/>
</dbReference>
<feature type="transmembrane region" description="Helical" evidence="4">
    <location>
        <begin position="237"/>
        <end position="257"/>
    </location>
</feature>
<accession>A0A420YD42</accession>
<evidence type="ECO:0000256" key="3">
    <source>
        <dbReference type="SAM" id="MobiDB-lite"/>
    </source>
</evidence>
<keyword evidence="4" id="KW-0472">Membrane</keyword>
<dbReference type="Gene3D" id="1.20.1250.20">
    <property type="entry name" value="MFS general substrate transporter like domains"/>
    <property type="match status" value="1"/>
</dbReference>